<sequence>MHTHNLHPLNPEGSNQALIRHQEMKQPNHYKFPLEAIKSCTGNFNERNFIGKGGYGSVYKGILTWGDHVNQCVISISLTTGDLLHHLARTCYKNGDLDKIIDHRITKDIKPNTLLKFSSIAYQCLQKARNKRPTIAEVAFQLKEAMEIQVGT</sequence>
<dbReference type="Proteomes" id="UP001055811">
    <property type="component" value="Linkage Group LG05"/>
</dbReference>
<proteinExistence type="predicted"/>
<evidence type="ECO:0000313" key="1">
    <source>
        <dbReference type="EMBL" id="KAI3739513.1"/>
    </source>
</evidence>
<reference evidence="1 2" key="2">
    <citation type="journal article" date="2022" name="Mol. Ecol. Resour.">
        <title>The genomes of chicory, endive, great burdock and yacon provide insights into Asteraceae paleo-polyploidization history and plant inulin production.</title>
        <authorList>
            <person name="Fan W."/>
            <person name="Wang S."/>
            <person name="Wang H."/>
            <person name="Wang A."/>
            <person name="Jiang F."/>
            <person name="Liu H."/>
            <person name="Zhao H."/>
            <person name="Xu D."/>
            <person name="Zhang Y."/>
        </authorList>
    </citation>
    <scope>NUCLEOTIDE SEQUENCE [LARGE SCALE GENOMIC DNA]</scope>
    <source>
        <strain evidence="2">cv. Punajuju</strain>
        <tissue evidence="1">Leaves</tissue>
    </source>
</reference>
<reference evidence="2" key="1">
    <citation type="journal article" date="2022" name="Mol. Ecol. Resour.">
        <title>The genomes of chicory, endive, great burdock and yacon provide insights into Asteraceae palaeo-polyploidization history and plant inulin production.</title>
        <authorList>
            <person name="Fan W."/>
            <person name="Wang S."/>
            <person name="Wang H."/>
            <person name="Wang A."/>
            <person name="Jiang F."/>
            <person name="Liu H."/>
            <person name="Zhao H."/>
            <person name="Xu D."/>
            <person name="Zhang Y."/>
        </authorList>
    </citation>
    <scope>NUCLEOTIDE SEQUENCE [LARGE SCALE GENOMIC DNA]</scope>
    <source>
        <strain evidence="2">cv. Punajuju</strain>
    </source>
</reference>
<comment type="caution">
    <text evidence="1">The sequence shown here is derived from an EMBL/GenBank/DDBJ whole genome shotgun (WGS) entry which is preliminary data.</text>
</comment>
<accession>A0ACB9CZ98</accession>
<keyword evidence="2" id="KW-1185">Reference proteome</keyword>
<organism evidence="1 2">
    <name type="scientific">Cichorium intybus</name>
    <name type="common">Chicory</name>
    <dbReference type="NCBI Taxonomy" id="13427"/>
    <lineage>
        <taxon>Eukaryota</taxon>
        <taxon>Viridiplantae</taxon>
        <taxon>Streptophyta</taxon>
        <taxon>Embryophyta</taxon>
        <taxon>Tracheophyta</taxon>
        <taxon>Spermatophyta</taxon>
        <taxon>Magnoliopsida</taxon>
        <taxon>eudicotyledons</taxon>
        <taxon>Gunneridae</taxon>
        <taxon>Pentapetalae</taxon>
        <taxon>asterids</taxon>
        <taxon>campanulids</taxon>
        <taxon>Asterales</taxon>
        <taxon>Asteraceae</taxon>
        <taxon>Cichorioideae</taxon>
        <taxon>Cichorieae</taxon>
        <taxon>Cichoriinae</taxon>
        <taxon>Cichorium</taxon>
    </lineage>
</organism>
<gene>
    <name evidence="1" type="ORF">L2E82_29920</name>
</gene>
<evidence type="ECO:0000313" key="2">
    <source>
        <dbReference type="Proteomes" id="UP001055811"/>
    </source>
</evidence>
<dbReference type="EMBL" id="CM042013">
    <property type="protein sequence ID" value="KAI3739513.1"/>
    <property type="molecule type" value="Genomic_DNA"/>
</dbReference>
<name>A0ACB9CZ98_CICIN</name>
<protein>
    <submittedName>
        <fullName evidence="1">Uncharacterized protein</fullName>
    </submittedName>
</protein>